<protein>
    <submittedName>
        <fullName evidence="2">Uncharacterized protein</fullName>
    </submittedName>
</protein>
<evidence type="ECO:0000313" key="4">
    <source>
        <dbReference type="Proteomes" id="UP000436801"/>
    </source>
</evidence>
<evidence type="ECO:0000313" key="1">
    <source>
        <dbReference type="EMBL" id="MWC45631.1"/>
    </source>
</evidence>
<dbReference type="AlphaFoldDB" id="A0A1G7PWV9"/>
<organism evidence="2 3">
    <name type="scientific">Sphingomonas carotinifaciens</name>
    <dbReference type="NCBI Taxonomy" id="1166323"/>
    <lineage>
        <taxon>Bacteria</taxon>
        <taxon>Pseudomonadati</taxon>
        <taxon>Pseudomonadota</taxon>
        <taxon>Alphaproteobacteria</taxon>
        <taxon>Sphingomonadales</taxon>
        <taxon>Sphingomonadaceae</taxon>
        <taxon>Sphingomonas</taxon>
    </lineage>
</organism>
<reference evidence="2 3" key="1">
    <citation type="submission" date="2016-10" db="EMBL/GenBank/DDBJ databases">
        <authorList>
            <person name="Varghese N."/>
            <person name="Submissions S."/>
        </authorList>
    </citation>
    <scope>NUCLEOTIDE SEQUENCE [LARGE SCALE GENOMIC DNA]</scope>
    <source>
        <strain evidence="2 3">S7-754</strain>
    </source>
</reference>
<keyword evidence="3" id="KW-1185">Reference proteome</keyword>
<evidence type="ECO:0000313" key="3">
    <source>
        <dbReference type="Proteomes" id="UP000323502"/>
    </source>
</evidence>
<accession>A0A1G7PWV9</accession>
<reference evidence="1 4" key="2">
    <citation type="submission" date="2019-12" db="EMBL/GenBank/DDBJ databases">
        <authorList>
            <person name="Zheng J."/>
        </authorList>
    </citation>
    <scope>NUCLEOTIDE SEQUENCE [LARGE SCALE GENOMIC DNA]</scope>
    <source>
        <strain evidence="1 4">DSM 27347</strain>
    </source>
</reference>
<dbReference type="EMBL" id="FNBI01000007">
    <property type="protein sequence ID" value="SDF90721.1"/>
    <property type="molecule type" value="Genomic_DNA"/>
</dbReference>
<dbReference type="Proteomes" id="UP000323502">
    <property type="component" value="Unassembled WGS sequence"/>
</dbReference>
<sequence>MFYDTTYRHDQALAPAGLETLPAALHALNAAVDDCRRAGKPIARDAAVLLLVRNLAGVADRIPSSSAELRLACGADRAAVLSVPALLDIAGHSVGGDYIAKRTFHCQARRALASLAAAIGLDVALARIGSALGTDDEDGTTELRHPDIGIRVRPRSFLPASEISFNRCRRGEPASKIHLAPIAELLDAPAFARRLAMTIGLPGVALQAAA</sequence>
<proteinExistence type="predicted"/>
<gene>
    <name evidence="1" type="ORF">GQR91_18610</name>
    <name evidence="2" type="ORF">SAMN05216557_107118</name>
</gene>
<dbReference type="EMBL" id="WSUT01000007">
    <property type="protein sequence ID" value="MWC45631.1"/>
    <property type="molecule type" value="Genomic_DNA"/>
</dbReference>
<dbReference type="Proteomes" id="UP000436801">
    <property type="component" value="Unassembled WGS sequence"/>
</dbReference>
<name>A0A1G7PWV9_9SPHN</name>
<dbReference type="OrthoDB" id="6894039at2"/>
<evidence type="ECO:0000313" key="2">
    <source>
        <dbReference type="EMBL" id="SDF90721.1"/>
    </source>
</evidence>
<dbReference type="RefSeq" id="WP_149683114.1">
    <property type="nucleotide sequence ID" value="NZ_FNBI01000007.1"/>
</dbReference>